<comment type="caution">
    <text evidence="1">The sequence shown here is derived from an EMBL/GenBank/DDBJ whole genome shotgun (WGS) entry which is preliminary data.</text>
</comment>
<name>A0A2N6VJT3_9MICO</name>
<dbReference type="AlphaFoldDB" id="A0A2N6VJT3"/>
<proteinExistence type="predicted"/>
<reference evidence="1 2" key="1">
    <citation type="submission" date="2017-09" db="EMBL/GenBank/DDBJ databases">
        <title>Bacterial strain isolated from the female urinary microbiota.</title>
        <authorList>
            <person name="Thomas-White K."/>
            <person name="Kumar N."/>
            <person name="Forster S."/>
            <person name="Putonti C."/>
            <person name="Lawley T."/>
            <person name="Wolfe A.J."/>
        </authorList>
    </citation>
    <scope>NUCLEOTIDE SEQUENCE [LARGE SCALE GENOMIC DNA]</scope>
    <source>
        <strain evidence="1 2">UMB1301</strain>
    </source>
</reference>
<dbReference type="Proteomes" id="UP000235598">
    <property type="component" value="Unassembled WGS sequence"/>
</dbReference>
<feature type="non-terminal residue" evidence="1">
    <location>
        <position position="1"/>
    </location>
</feature>
<dbReference type="EMBL" id="PNHK01000094">
    <property type="protein sequence ID" value="PMD04402.1"/>
    <property type="molecule type" value="Genomic_DNA"/>
</dbReference>
<feature type="non-terminal residue" evidence="1">
    <location>
        <position position="45"/>
    </location>
</feature>
<sequence>PSGASENHVFVDLASAQKLGAPLTTGRYFTQNAQQLPETLEAAKG</sequence>
<evidence type="ECO:0000313" key="1">
    <source>
        <dbReference type="EMBL" id="PMD04402.1"/>
    </source>
</evidence>
<accession>A0A2N6VJT3</accession>
<gene>
    <name evidence="1" type="ORF">CJ199_12265</name>
</gene>
<evidence type="ECO:0000313" key="2">
    <source>
        <dbReference type="Proteomes" id="UP000235598"/>
    </source>
</evidence>
<organism evidence="1 2">
    <name type="scientific">Brevibacterium paucivorans</name>
    <dbReference type="NCBI Taxonomy" id="170994"/>
    <lineage>
        <taxon>Bacteria</taxon>
        <taxon>Bacillati</taxon>
        <taxon>Actinomycetota</taxon>
        <taxon>Actinomycetes</taxon>
        <taxon>Micrococcales</taxon>
        <taxon>Brevibacteriaceae</taxon>
        <taxon>Brevibacterium</taxon>
    </lineage>
</organism>
<protein>
    <submittedName>
        <fullName evidence="1">ABC transporter permease</fullName>
    </submittedName>
</protein>